<dbReference type="PANTHER" id="PTHR45138">
    <property type="entry name" value="REGULATORY COMPONENTS OF SENSORY TRANSDUCTION SYSTEM"/>
    <property type="match status" value="1"/>
</dbReference>
<reference evidence="4" key="1">
    <citation type="submission" date="2020-09" db="EMBL/GenBank/DDBJ databases">
        <title>A novel bacterium of genus Paenibacillus, isolated from South China Sea.</title>
        <authorList>
            <person name="Huang H."/>
            <person name="Mo K."/>
            <person name="Hu Y."/>
        </authorList>
    </citation>
    <scope>NUCLEOTIDE SEQUENCE</scope>
    <source>
        <strain evidence="4">IB182493</strain>
    </source>
</reference>
<feature type="transmembrane region" description="Helical" evidence="2">
    <location>
        <begin position="6"/>
        <end position="24"/>
    </location>
</feature>
<dbReference type="Pfam" id="PF00989">
    <property type="entry name" value="PAS"/>
    <property type="match status" value="1"/>
</dbReference>
<dbReference type="Pfam" id="PF16927">
    <property type="entry name" value="HisKA_7TM"/>
    <property type="match status" value="1"/>
</dbReference>
<keyword evidence="5" id="KW-1185">Reference proteome</keyword>
<dbReference type="GO" id="GO:0005886">
    <property type="term" value="C:plasma membrane"/>
    <property type="evidence" value="ECO:0007669"/>
    <property type="project" value="TreeGrafter"/>
</dbReference>
<dbReference type="AlphaFoldDB" id="A0A927H857"/>
<dbReference type="SUPFAM" id="SSF55785">
    <property type="entry name" value="PYP-like sensor domain (PAS domain)"/>
    <property type="match status" value="1"/>
</dbReference>
<dbReference type="PROSITE" id="PS50887">
    <property type="entry name" value="GGDEF"/>
    <property type="match status" value="1"/>
</dbReference>
<feature type="transmembrane region" description="Helical" evidence="2">
    <location>
        <begin position="179"/>
        <end position="198"/>
    </location>
</feature>
<feature type="coiled-coil region" evidence="1">
    <location>
        <begin position="345"/>
        <end position="372"/>
    </location>
</feature>
<keyword evidence="2" id="KW-1133">Transmembrane helix</keyword>
<dbReference type="GO" id="GO:0043709">
    <property type="term" value="P:cell adhesion involved in single-species biofilm formation"/>
    <property type="evidence" value="ECO:0007669"/>
    <property type="project" value="TreeGrafter"/>
</dbReference>
<dbReference type="InterPro" id="IPR031621">
    <property type="entry name" value="HisKA_7TM"/>
</dbReference>
<dbReference type="Pfam" id="PF00990">
    <property type="entry name" value="GGDEF"/>
    <property type="match status" value="1"/>
</dbReference>
<dbReference type="InterPro" id="IPR035965">
    <property type="entry name" value="PAS-like_dom_sf"/>
</dbReference>
<dbReference type="InterPro" id="IPR029787">
    <property type="entry name" value="Nucleotide_cyclase"/>
</dbReference>
<dbReference type="SMART" id="SM00267">
    <property type="entry name" value="GGDEF"/>
    <property type="match status" value="1"/>
</dbReference>
<keyword evidence="1" id="KW-0175">Coiled coil</keyword>
<dbReference type="EMBL" id="JACXIY010000045">
    <property type="protein sequence ID" value="MBD2872371.1"/>
    <property type="molecule type" value="Genomic_DNA"/>
</dbReference>
<dbReference type="NCBIfam" id="TIGR00254">
    <property type="entry name" value="GGDEF"/>
    <property type="match status" value="1"/>
</dbReference>
<evidence type="ECO:0000256" key="2">
    <source>
        <dbReference type="SAM" id="Phobius"/>
    </source>
</evidence>
<feature type="transmembrane region" description="Helical" evidence="2">
    <location>
        <begin position="36"/>
        <end position="56"/>
    </location>
</feature>
<sequence length="561" mass="64003">MEWMIWLDFSMFLVLLGLFFYVFASSSVTVLHRIYLLLHIVFMIWPLTQFISQTASSNSYKLFYLTVSYIDLSLLGIGWFVFIVFLTGQSYVIRKSRLFVLSMPALASVAAAAINPNGLFISIGEQADSMKQLQHGPLYWIMIAQLLLYMIVSVAIMAHRLRTDVSDRQRTLIRTAMTGMFTLLLFSIADLCINVLVIDYLGRYIPLVSVGMAFAAVYLVHAIGRNKVFDIIQTVQRDVMNTMSMGIIVLDENDTIIEVNKVIKPVIRLRIGDKFNSSVIASHFKGETARELAAFFEAQRQRPNERLEFELTLDLDRYRHVIVQSAPILNHKKTPVGRVITFQDVTELRLLVEATNSQNEQLQDRNRDLLLMQDELFQANKKLEQMAITDGLTGCYNRRYLLQKLEQEVVANIRYGIPFSIFLFDLDYFKSINDKYGHLIGDEVLCSTADVVRRTLRLTDVLARYGGEEFTVYLPHTNREQADLMAEMVMEAVERNEVNTGAGEQSLSVTISMGVISIEHFEPAALDDPKAFLRELLSQADAALYEAKYSGRNRIVKRKLA</sequence>
<dbReference type="InterPro" id="IPR013767">
    <property type="entry name" value="PAS_fold"/>
</dbReference>
<organism evidence="4 5">
    <name type="scientific">Paenibacillus arenilitoris</name>
    <dbReference type="NCBI Taxonomy" id="2772299"/>
    <lineage>
        <taxon>Bacteria</taxon>
        <taxon>Bacillati</taxon>
        <taxon>Bacillota</taxon>
        <taxon>Bacilli</taxon>
        <taxon>Bacillales</taxon>
        <taxon>Paenibacillaceae</taxon>
        <taxon>Paenibacillus</taxon>
    </lineage>
</organism>
<dbReference type="CDD" id="cd01949">
    <property type="entry name" value="GGDEF"/>
    <property type="match status" value="1"/>
</dbReference>
<evidence type="ECO:0000259" key="3">
    <source>
        <dbReference type="PROSITE" id="PS50887"/>
    </source>
</evidence>
<dbReference type="InterPro" id="IPR000160">
    <property type="entry name" value="GGDEF_dom"/>
</dbReference>
<protein>
    <submittedName>
        <fullName evidence="4">Diguanylate cyclase</fullName>
    </submittedName>
</protein>
<dbReference type="InterPro" id="IPR043128">
    <property type="entry name" value="Rev_trsase/Diguanyl_cyclase"/>
</dbReference>
<dbReference type="PANTHER" id="PTHR45138:SF9">
    <property type="entry name" value="DIGUANYLATE CYCLASE DGCM-RELATED"/>
    <property type="match status" value="1"/>
</dbReference>
<dbReference type="GO" id="GO:0052621">
    <property type="term" value="F:diguanylate cyclase activity"/>
    <property type="evidence" value="ECO:0007669"/>
    <property type="project" value="TreeGrafter"/>
</dbReference>
<dbReference type="Gene3D" id="3.30.450.20">
    <property type="entry name" value="PAS domain"/>
    <property type="match status" value="1"/>
</dbReference>
<accession>A0A927H857</accession>
<dbReference type="FunFam" id="3.30.70.270:FF:000001">
    <property type="entry name" value="Diguanylate cyclase domain protein"/>
    <property type="match status" value="1"/>
</dbReference>
<evidence type="ECO:0000313" key="4">
    <source>
        <dbReference type="EMBL" id="MBD2872371.1"/>
    </source>
</evidence>
<evidence type="ECO:0000313" key="5">
    <source>
        <dbReference type="Proteomes" id="UP000632125"/>
    </source>
</evidence>
<dbReference type="SUPFAM" id="SSF55073">
    <property type="entry name" value="Nucleotide cyclase"/>
    <property type="match status" value="1"/>
</dbReference>
<proteinExistence type="predicted"/>
<feature type="transmembrane region" description="Helical" evidence="2">
    <location>
        <begin position="204"/>
        <end position="223"/>
    </location>
</feature>
<comment type="caution">
    <text evidence="4">The sequence shown here is derived from an EMBL/GenBank/DDBJ whole genome shotgun (WGS) entry which is preliminary data.</text>
</comment>
<dbReference type="Proteomes" id="UP000632125">
    <property type="component" value="Unassembled WGS sequence"/>
</dbReference>
<feature type="transmembrane region" description="Helical" evidence="2">
    <location>
        <begin position="98"/>
        <end position="118"/>
    </location>
</feature>
<feature type="transmembrane region" description="Helical" evidence="2">
    <location>
        <begin position="62"/>
        <end position="86"/>
    </location>
</feature>
<gene>
    <name evidence="4" type="ORF">IDH41_27690</name>
</gene>
<dbReference type="Gene3D" id="3.30.70.270">
    <property type="match status" value="1"/>
</dbReference>
<keyword evidence="2" id="KW-0812">Transmembrane</keyword>
<dbReference type="InterPro" id="IPR050469">
    <property type="entry name" value="Diguanylate_Cyclase"/>
</dbReference>
<name>A0A927H857_9BACL</name>
<feature type="transmembrane region" description="Helical" evidence="2">
    <location>
        <begin position="138"/>
        <end position="158"/>
    </location>
</feature>
<evidence type="ECO:0000256" key="1">
    <source>
        <dbReference type="SAM" id="Coils"/>
    </source>
</evidence>
<dbReference type="GO" id="GO:0006355">
    <property type="term" value="P:regulation of DNA-templated transcription"/>
    <property type="evidence" value="ECO:0007669"/>
    <property type="project" value="InterPro"/>
</dbReference>
<keyword evidence="2" id="KW-0472">Membrane</keyword>
<dbReference type="GO" id="GO:1902201">
    <property type="term" value="P:negative regulation of bacterial-type flagellum-dependent cell motility"/>
    <property type="evidence" value="ECO:0007669"/>
    <property type="project" value="TreeGrafter"/>
</dbReference>
<dbReference type="CDD" id="cd00130">
    <property type="entry name" value="PAS"/>
    <property type="match status" value="1"/>
</dbReference>
<dbReference type="InterPro" id="IPR000014">
    <property type="entry name" value="PAS"/>
</dbReference>
<feature type="domain" description="GGDEF" evidence="3">
    <location>
        <begin position="417"/>
        <end position="560"/>
    </location>
</feature>